<dbReference type="EC" id="1.5.1.3" evidence="2"/>
<dbReference type="STRING" id="1758689.SGUI_3210"/>
<dbReference type="KEGG" id="serj:SGUI_3210"/>
<keyword evidence="2" id="KW-0560">Oxidoreductase</keyword>
<feature type="compositionally biased region" description="Basic residues" evidence="1">
    <location>
        <begin position="40"/>
        <end position="54"/>
    </location>
</feature>
<reference evidence="2 3" key="1">
    <citation type="submission" date="2016-03" db="EMBL/GenBank/DDBJ databases">
        <title>Shallow-sea hydrothermal system.</title>
        <authorList>
            <person name="Tang K."/>
        </authorList>
    </citation>
    <scope>NUCLEOTIDE SEQUENCE [LARGE SCALE GENOMIC DNA]</scope>
    <source>
        <strain evidence="2 3">JLT9</strain>
    </source>
</reference>
<feature type="region of interest" description="Disordered" evidence="1">
    <location>
        <begin position="23"/>
        <end position="60"/>
    </location>
</feature>
<name>A0A1B1NGP8_9MICO</name>
<protein>
    <submittedName>
        <fullName evidence="2">Dihydrofolate reductase</fullName>
        <ecNumber evidence="2">1.5.1.3</ecNumber>
    </submittedName>
</protein>
<evidence type="ECO:0000313" key="3">
    <source>
        <dbReference type="Proteomes" id="UP000092482"/>
    </source>
</evidence>
<sequence>MGRVVVVNFVSIDGVVQSPLSADEDRDGGFEHGGWVPPLQRRHGRRRHAGRHGRRGGDAARATVLRHPDAGVVVGGRLRPGRGGDERDAEVCRLLLVGRPHLVELAGARRRAVARRDRAEGAHRG</sequence>
<keyword evidence="3" id="KW-1185">Reference proteome</keyword>
<accession>A0A1B1NGP8</accession>
<proteinExistence type="predicted"/>
<dbReference type="Proteomes" id="UP000092482">
    <property type="component" value="Chromosome"/>
</dbReference>
<dbReference type="EMBL" id="CP014989">
    <property type="protein sequence ID" value="ANS80606.1"/>
    <property type="molecule type" value="Genomic_DNA"/>
</dbReference>
<organism evidence="2 3">
    <name type="scientific">Serinicoccus hydrothermalis</name>
    <dbReference type="NCBI Taxonomy" id="1758689"/>
    <lineage>
        <taxon>Bacteria</taxon>
        <taxon>Bacillati</taxon>
        <taxon>Actinomycetota</taxon>
        <taxon>Actinomycetes</taxon>
        <taxon>Micrococcales</taxon>
        <taxon>Ornithinimicrobiaceae</taxon>
        <taxon>Serinicoccus</taxon>
    </lineage>
</organism>
<dbReference type="GO" id="GO:0004146">
    <property type="term" value="F:dihydrofolate reductase activity"/>
    <property type="evidence" value="ECO:0007669"/>
    <property type="project" value="UniProtKB-EC"/>
</dbReference>
<dbReference type="AlphaFoldDB" id="A0A1B1NGP8"/>
<evidence type="ECO:0000313" key="2">
    <source>
        <dbReference type="EMBL" id="ANS80606.1"/>
    </source>
</evidence>
<evidence type="ECO:0000256" key="1">
    <source>
        <dbReference type="SAM" id="MobiDB-lite"/>
    </source>
</evidence>
<gene>
    <name evidence="2" type="ORF">SGUI_3210</name>
</gene>